<dbReference type="OrthoDB" id="2660541at2"/>
<accession>A0A3B0CNI4</accession>
<evidence type="ECO:0000313" key="3">
    <source>
        <dbReference type="Proteomes" id="UP000282311"/>
    </source>
</evidence>
<dbReference type="Proteomes" id="UP000282311">
    <property type="component" value="Unassembled WGS sequence"/>
</dbReference>
<evidence type="ECO:0000259" key="1">
    <source>
        <dbReference type="Pfam" id="PF26160"/>
    </source>
</evidence>
<dbReference type="AlphaFoldDB" id="A0A3B0CNI4"/>
<protein>
    <recommendedName>
        <fullName evidence="1">YqzN/YkzM domain-containing protein</fullName>
    </recommendedName>
</protein>
<dbReference type="Pfam" id="PF26160">
    <property type="entry name" value="YqzN_YkzM"/>
    <property type="match status" value="1"/>
</dbReference>
<name>A0A3B0CNI4_9BACL</name>
<organism evidence="2 3">
    <name type="scientific">Paenibacillus ginsengarvi</name>
    <dbReference type="NCBI Taxonomy" id="400777"/>
    <lineage>
        <taxon>Bacteria</taxon>
        <taxon>Bacillati</taxon>
        <taxon>Bacillota</taxon>
        <taxon>Bacilli</taxon>
        <taxon>Bacillales</taxon>
        <taxon>Paenibacillaceae</taxon>
        <taxon>Paenibacillus</taxon>
    </lineage>
</organism>
<gene>
    <name evidence="2" type="ORF">D7M11_06010</name>
</gene>
<dbReference type="InterPro" id="IPR058869">
    <property type="entry name" value="YqzN_YkzM"/>
</dbReference>
<dbReference type="EMBL" id="RBAH01000003">
    <property type="protein sequence ID" value="RKN86034.1"/>
    <property type="molecule type" value="Genomic_DNA"/>
</dbReference>
<comment type="caution">
    <text evidence="2">The sequence shown here is derived from an EMBL/GenBank/DDBJ whole genome shotgun (WGS) entry which is preliminary data.</text>
</comment>
<keyword evidence="3" id="KW-1185">Reference proteome</keyword>
<evidence type="ECO:0000313" key="2">
    <source>
        <dbReference type="EMBL" id="RKN86034.1"/>
    </source>
</evidence>
<feature type="domain" description="YqzN/YkzM" evidence="1">
    <location>
        <begin position="16"/>
        <end position="66"/>
    </location>
</feature>
<sequence length="69" mass="7722">MPQQPAGSPDPVVRAASYTRDELLLNAEALFEVKPEVVTGALFGSVQETYTIQETERLIRQFQTRKVLS</sequence>
<proteinExistence type="predicted"/>
<reference evidence="2 3" key="1">
    <citation type="journal article" date="2007" name="Int. J. Syst. Evol. Microbiol.">
        <title>Paenibacillus ginsengarvi sp. nov., isolated from soil from ginseng cultivation.</title>
        <authorList>
            <person name="Yoon M.H."/>
            <person name="Ten L.N."/>
            <person name="Im W.T."/>
        </authorList>
    </citation>
    <scope>NUCLEOTIDE SEQUENCE [LARGE SCALE GENOMIC DNA]</scope>
    <source>
        <strain evidence="2 3">KCTC 13059</strain>
    </source>
</reference>